<evidence type="ECO:0000313" key="1">
    <source>
        <dbReference type="EMBL" id="GMT33047.1"/>
    </source>
</evidence>
<dbReference type="EMBL" id="BTSY01000006">
    <property type="protein sequence ID" value="GMT33047.1"/>
    <property type="molecule type" value="Genomic_DNA"/>
</dbReference>
<dbReference type="AlphaFoldDB" id="A0AAV5WPT5"/>
<reference evidence="1" key="1">
    <citation type="submission" date="2023-10" db="EMBL/GenBank/DDBJ databases">
        <title>Genome assembly of Pristionchus species.</title>
        <authorList>
            <person name="Yoshida K."/>
            <person name="Sommer R.J."/>
        </authorList>
    </citation>
    <scope>NUCLEOTIDE SEQUENCE</scope>
    <source>
        <strain evidence="1">RS5133</strain>
    </source>
</reference>
<sequence length="179" mass="19961">LCLVTDESTSLTCVKCGAVSPIAVDEADQFNQDVLDNIKQLNEGETDYKNSAAYYERISKILSEKNLPLALLASRITSFARNEGNVALALKFVYVYHGVLRSFLPLGSPALDHHLIHVVGSACTEKPPRKDAPLIMKYFRESGLKCYGTIEEAMERKDEMGIMHHNAVRRFCTLANIKL</sequence>
<gene>
    <name evidence="1" type="ORF">PFISCL1PPCAC_24344</name>
</gene>
<accession>A0AAV5WPT5</accession>
<dbReference type="Proteomes" id="UP001432322">
    <property type="component" value="Unassembled WGS sequence"/>
</dbReference>
<proteinExistence type="predicted"/>
<organism evidence="1 2">
    <name type="scientific">Pristionchus fissidentatus</name>
    <dbReference type="NCBI Taxonomy" id="1538716"/>
    <lineage>
        <taxon>Eukaryota</taxon>
        <taxon>Metazoa</taxon>
        <taxon>Ecdysozoa</taxon>
        <taxon>Nematoda</taxon>
        <taxon>Chromadorea</taxon>
        <taxon>Rhabditida</taxon>
        <taxon>Rhabditina</taxon>
        <taxon>Diplogasteromorpha</taxon>
        <taxon>Diplogasteroidea</taxon>
        <taxon>Neodiplogasteridae</taxon>
        <taxon>Pristionchus</taxon>
    </lineage>
</organism>
<comment type="caution">
    <text evidence="1">The sequence shown here is derived from an EMBL/GenBank/DDBJ whole genome shotgun (WGS) entry which is preliminary data.</text>
</comment>
<evidence type="ECO:0000313" key="2">
    <source>
        <dbReference type="Proteomes" id="UP001432322"/>
    </source>
</evidence>
<protein>
    <submittedName>
        <fullName evidence="1">Uncharacterized protein</fullName>
    </submittedName>
</protein>
<feature type="non-terminal residue" evidence="1">
    <location>
        <position position="1"/>
    </location>
</feature>
<keyword evidence="2" id="KW-1185">Reference proteome</keyword>
<name>A0AAV5WPT5_9BILA</name>